<proteinExistence type="predicted"/>
<accession>A0AAV1QB45</accession>
<gene>
    <name evidence="1" type="ORF">FSCOSCO3_A002031</name>
</gene>
<sequence>MLNIGFTQNFLEFTQINQESLSKVHTPPVSSSPLTHVLYPIELKPSAEIYVQTVIHTCQDYLAESARALILKIHHTLKSVQLKVSESLGQLEILSFNVFNCSVKSEQSRQCRGRAAEPEVQQSKYSQRRAAALLGLPHYLREDPSNFFKVCEGCWFRGGICERS</sequence>
<organism evidence="1 2">
    <name type="scientific">Scomber scombrus</name>
    <name type="common">Atlantic mackerel</name>
    <name type="synonym">Scomber vernalis</name>
    <dbReference type="NCBI Taxonomy" id="13677"/>
    <lineage>
        <taxon>Eukaryota</taxon>
        <taxon>Metazoa</taxon>
        <taxon>Chordata</taxon>
        <taxon>Craniata</taxon>
        <taxon>Vertebrata</taxon>
        <taxon>Euteleostomi</taxon>
        <taxon>Actinopterygii</taxon>
        <taxon>Neopterygii</taxon>
        <taxon>Teleostei</taxon>
        <taxon>Neoteleostei</taxon>
        <taxon>Acanthomorphata</taxon>
        <taxon>Pelagiaria</taxon>
        <taxon>Scombriformes</taxon>
        <taxon>Scombridae</taxon>
        <taxon>Scomber</taxon>
    </lineage>
</organism>
<comment type="caution">
    <text evidence="1">The sequence shown here is derived from an EMBL/GenBank/DDBJ whole genome shotgun (WGS) entry which is preliminary data.</text>
</comment>
<dbReference type="EMBL" id="CAWUFR010000647">
    <property type="protein sequence ID" value="CAK6980132.1"/>
    <property type="molecule type" value="Genomic_DNA"/>
</dbReference>
<keyword evidence="2" id="KW-1185">Reference proteome</keyword>
<protein>
    <submittedName>
        <fullName evidence="1">Uncharacterized protein</fullName>
    </submittedName>
</protein>
<evidence type="ECO:0000313" key="1">
    <source>
        <dbReference type="EMBL" id="CAK6980132.1"/>
    </source>
</evidence>
<dbReference type="AlphaFoldDB" id="A0AAV1QB45"/>
<reference evidence="1 2" key="1">
    <citation type="submission" date="2024-01" db="EMBL/GenBank/DDBJ databases">
        <authorList>
            <person name="Alioto T."/>
            <person name="Alioto T."/>
            <person name="Gomez Garrido J."/>
        </authorList>
    </citation>
    <scope>NUCLEOTIDE SEQUENCE [LARGE SCALE GENOMIC DNA]</scope>
</reference>
<dbReference type="Proteomes" id="UP001314229">
    <property type="component" value="Unassembled WGS sequence"/>
</dbReference>
<evidence type="ECO:0000313" key="2">
    <source>
        <dbReference type="Proteomes" id="UP001314229"/>
    </source>
</evidence>
<name>A0AAV1QB45_SCOSC</name>